<dbReference type="GO" id="GO:0005886">
    <property type="term" value="C:plasma membrane"/>
    <property type="evidence" value="ECO:0007669"/>
    <property type="project" value="TreeGrafter"/>
</dbReference>
<evidence type="ECO:0000256" key="4">
    <source>
        <dbReference type="ARBA" id="ARBA00023136"/>
    </source>
</evidence>
<feature type="transmembrane region" description="Helical" evidence="5">
    <location>
        <begin position="241"/>
        <end position="259"/>
    </location>
</feature>
<evidence type="ECO:0000256" key="3">
    <source>
        <dbReference type="ARBA" id="ARBA00022989"/>
    </source>
</evidence>
<protein>
    <submittedName>
        <fullName evidence="6">Energy-coupling factor transporter transmembrane protein EcfT</fullName>
    </submittedName>
</protein>
<evidence type="ECO:0000256" key="2">
    <source>
        <dbReference type="ARBA" id="ARBA00022692"/>
    </source>
</evidence>
<comment type="caution">
    <text evidence="6">The sequence shown here is derived from an EMBL/GenBank/DDBJ whole genome shotgun (WGS) entry which is preliminary data.</text>
</comment>
<accession>A0A9E5JPC0</accession>
<reference evidence="6 7" key="2">
    <citation type="submission" date="2020-03" db="EMBL/GenBank/DDBJ databases">
        <title>Chryseoglobus sp. isolated from a deep-sea seamount.</title>
        <authorList>
            <person name="Zhang D.-C."/>
        </authorList>
    </citation>
    <scope>NUCLEOTIDE SEQUENCE [LARGE SCALE GENOMIC DNA]</scope>
    <source>
        <strain evidence="6 7">KN1116</strain>
    </source>
</reference>
<feature type="transmembrane region" description="Helical" evidence="5">
    <location>
        <begin position="63"/>
        <end position="86"/>
    </location>
</feature>
<dbReference type="AlphaFoldDB" id="A0A9E5JPC0"/>
<dbReference type="Pfam" id="PF02361">
    <property type="entry name" value="CbiQ"/>
    <property type="match status" value="1"/>
</dbReference>
<dbReference type="EMBL" id="VIKT02000006">
    <property type="protein sequence ID" value="NHF62646.1"/>
    <property type="molecule type" value="Genomic_DNA"/>
</dbReference>
<proteinExistence type="predicted"/>
<evidence type="ECO:0000256" key="1">
    <source>
        <dbReference type="ARBA" id="ARBA00004141"/>
    </source>
</evidence>
<name>A0A9E5JPC0_9MICO</name>
<evidence type="ECO:0000313" key="7">
    <source>
        <dbReference type="Proteomes" id="UP000818266"/>
    </source>
</evidence>
<evidence type="ECO:0000313" key="6">
    <source>
        <dbReference type="EMBL" id="NHF62646.1"/>
    </source>
</evidence>
<feature type="transmembrane region" description="Helical" evidence="5">
    <location>
        <begin position="106"/>
        <end position="128"/>
    </location>
</feature>
<organism evidence="6 7">
    <name type="scientific">Microcella pacifica</name>
    <dbReference type="NCBI Taxonomy" id="2591847"/>
    <lineage>
        <taxon>Bacteria</taxon>
        <taxon>Bacillati</taxon>
        <taxon>Actinomycetota</taxon>
        <taxon>Actinomycetes</taxon>
        <taxon>Micrococcales</taxon>
        <taxon>Microbacteriaceae</taxon>
        <taxon>Microcella</taxon>
    </lineage>
</organism>
<sequence length="260" mass="27817">MTTTTLYLERTSALHRLNPVTKLVALLSIILAVFAVPHWWIPLGIVAVVIVPAAVLGRVGGRLLRLFLILLLPLLVVLFLIQGLFYPDGSTVLWEWGLAQLTTEGLLFAITIGSRLTALVLGSLVFVLTTDPARLMSALTQVGMSPKIAYVISASLQIIPAFQARAQSILLAQQARGLAIVGSPLKRARALLPLLGPLILGMITDVDERSTAMEARAFGATPKPTSLIIVPDPVGERVARWLMFLSAIAVVVLVVVGVIA</sequence>
<dbReference type="InterPro" id="IPR003339">
    <property type="entry name" value="ABC/ECF_trnsptr_transmembrane"/>
</dbReference>
<dbReference type="Proteomes" id="UP000818266">
    <property type="component" value="Unassembled WGS sequence"/>
</dbReference>
<keyword evidence="2 5" id="KW-0812">Transmembrane</keyword>
<dbReference type="RefSeq" id="WP_152582332.1">
    <property type="nucleotide sequence ID" value="NZ_VIKT02000006.1"/>
</dbReference>
<gene>
    <name evidence="6" type="ORF">FK219_005245</name>
</gene>
<evidence type="ECO:0000256" key="5">
    <source>
        <dbReference type="SAM" id="Phobius"/>
    </source>
</evidence>
<dbReference type="PANTHER" id="PTHR33514:SF13">
    <property type="entry name" value="PROTEIN ABCI12, CHLOROPLASTIC"/>
    <property type="match status" value="1"/>
</dbReference>
<reference evidence="6 7" key="1">
    <citation type="submission" date="2019-06" db="EMBL/GenBank/DDBJ databases">
        <authorList>
            <person name="De-Chao Zhang Q."/>
        </authorList>
    </citation>
    <scope>NUCLEOTIDE SEQUENCE [LARGE SCALE GENOMIC DNA]</scope>
    <source>
        <strain evidence="6 7">KN1116</strain>
    </source>
</reference>
<dbReference type="PANTHER" id="PTHR33514">
    <property type="entry name" value="PROTEIN ABCI12, CHLOROPLASTIC"/>
    <property type="match status" value="1"/>
</dbReference>
<keyword evidence="4 5" id="KW-0472">Membrane</keyword>
<dbReference type="CDD" id="cd16914">
    <property type="entry name" value="EcfT"/>
    <property type="match status" value="1"/>
</dbReference>
<keyword evidence="7" id="KW-1185">Reference proteome</keyword>
<feature type="transmembrane region" description="Helical" evidence="5">
    <location>
        <begin position="23"/>
        <end position="56"/>
    </location>
</feature>
<comment type="subcellular location">
    <subcellularLocation>
        <location evidence="1">Membrane</location>
        <topology evidence="1">Multi-pass membrane protein</topology>
    </subcellularLocation>
</comment>
<keyword evidence="3 5" id="KW-1133">Transmembrane helix</keyword>
<dbReference type="OrthoDB" id="6400at2"/>